<evidence type="ECO:0000313" key="2">
    <source>
        <dbReference type="Proteomes" id="UP000190774"/>
    </source>
</evidence>
<dbReference type="AlphaFoldDB" id="A0A1T4XHK4"/>
<reference evidence="2" key="1">
    <citation type="submission" date="2017-02" db="EMBL/GenBank/DDBJ databases">
        <authorList>
            <person name="Varghese N."/>
            <person name="Submissions S."/>
        </authorList>
    </citation>
    <scope>NUCLEOTIDE SEQUENCE [LARGE SCALE GENOMIC DNA]</scope>
    <source>
        <strain evidence="2">ATCC 700200</strain>
    </source>
</reference>
<dbReference type="EMBL" id="FUYE01000004">
    <property type="protein sequence ID" value="SKA88984.1"/>
    <property type="molecule type" value="Genomic_DNA"/>
</dbReference>
<proteinExistence type="predicted"/>
<dbReference type="Proteomes" id="UP000190774">
    <property type="component" value="Unassembled WGS sequence"/>
</dbReference>
<organism evidence="1 2">
    <name type="scientific">Prosthecobacter debontii</name>
    <dbReference type="NCBI Taxonomy" id="48467"/>
    <lineage>
        <taxon>Bacteria</taxon>
        <taxon>Pseudomonadati</taxon>
        <taxon>Verrucomicrobiota</taxon>
        <taxon>Verrucomicrobiia</taxon>
        <taxon>Verrucomicrobiales</taxon>
        <taxon>Verrucomicrobiaceae</taxon>
        <taxon>Prosthecobacter</taxon>
    </lineage>
</organism>
<name>A0A1T4XHK4_9BACT</name>
<protein>
    <submittedName>
        <fullName evidence="1">Uncharacterized protein</fullName>
    </submittedName>
</protein>
<keyword evidence="2" id="KW-1185">Reference proteome</keyword>
<sequence length="52" mass="6273">MKPGQVLHHWPGFLLSLWYENDATPTMKHNHDPPYSVLRPDYRHNRLQLDLH</sequence>
<evidence type="ECO:0000313" key="1">
    <source>
        <dbReference type="EMBL" id="SKA88984.1"/>
    </source>
</evidence>
<accession>A0A1T4XHK4</accession>
<gene>
    <name evidence="1" type="ORF">SAMN02745166_01518</name>
</gene>